<evidence type="ECO:0000313" key="2">
    <source>
        <dbReference type="EMBL" id="CAD5223331.1"/>
    </source>
</evidence>
<keyword evidence="3" id="KW-1185">Reference proteome</keyword>
<gene>
    <name evidence="2" type="ORF">BOKJ2_LOCUS10101</name>
</gene>
<reference evidence="2" key="1">
    <citation type="submission" date="2020-09" db="EMBL/GenBank/DDBJ databases">
        <authorList>
            <person name="Kikuchi T."/>
        </authorList>
    </citation>
    <scope>NUCLEOTIDE SEQUENCE</scope>
    <source>
        <strain evidence="2">SH1</strain>
    </source>
</reference>
<dbReference type="EMBL" id="CAJFDH010000005">
    <property type="protein sequence ID" value="CAD5223331.1"/>
    <property type="molecule type" value="Genomic_DNA"/>
</dbReference>
<keyword evidence="1" id="KW-0812">Transmembrane</keyword>
<protein>
    <submittedName>
        <fullName evidence="2">Uncharacterized protein</fullName>
    </submittedName>
</protein>
<proteinExistence type="predicted"/>
<evidence type="ECO:0000256" key="1">
    <source>
        <dbReference type="SAM" id="Phobius"/>
    </source>
</evidence>
<dbReference type="Proteomes" id="UP000783686">
    <property type="component" value="Unassembled WGS sequence"/>
</dbReference>
<keyword evidence="1" id="KW-1133">Transmembrane helix</keyword>
<dbReference type="OrthoDB" id="10464996at2759"/>
<feature type="transmembrane region" description="Helical" evidence="1">
    <location>
        <begin position="29"/>
        <end position="48"/>
    </location>
</feature>
<evidence type="ECO:0000313" key="3">
    <source>
        <dbReference type="Proteomes" id="UP000614601"/>
    </source>
</evidence>
<keyword evidence="1" id="KW-0472">Membrane</keyword>
<dbReference type="AlphaFoldDB" id="A0A811L858"/>
<name>A0A811L858_9BILA</name>
<accession>A0A811L858</accession>
<organism evidence="2 3">
    <name type="scientific">Bursaphelenchus okinawaensis</name>
    <dbReference type="NCBI Taxonomy" id="465554"/>
    <lineage>
        <taxon>Eukaryota</taxon>
        <taxon>Metazoa</taxon>
        <taxon>Ecdysozoa</taxon>
        <taxon>Nematoda</taxon>
        <taxon>Chromadorea</taxon>
        <taxon>Rhabditida</taxon>
        <taxon>Tylenchina</taxon>
        <taxon>Tylenchomorpha</taxon>
        <taxon>Aphelenchoidea</taxon>
        <taxon>Aphelenchoididae</taxon>
        <taxon>Bursaphelenchus</taxon>
    </lineage>
</organism>
<sequence length="96" mass="10850">MASSKFNVYKASLAWNRNDASDSLMDDSTVVIIISGLIILSILLCFCYTEDKLKSWKMAKRKLTEEQAIISVPEIEEQPVFIVPQEQIIGNDLEIV</sequence>
<dbReference type="Proteomes" id="UP000614601">
    <property type="component" value="Unassembled WGS sequence"/>
</dbReference>
<dbReference type="EMBL" id="CAJFCW020000005">
    <property type="protein sequence ID" value="CAG9117545.1"/>
    <property type="molecule type" value="Genomic_DNA"/>
</dbReference>
<comment type="caution">
    <text evidence="2">The sequence shown here is derived from an EMBL/GenBank/DDBJ whole genome shotgun (WGS) entry which is preliminary data.</text>
</comment>